<evidence type="ECO:0000313" key="9">
    <source>
        <dbReference type="EMBL" id="QLY78384.1"/>
    </source>
</evidence>
<name>A0A7D7ABD8_9CLOT</name>
<keyword evidence="5 8" id="KW-0812">Transmembrane</keyword>
<dbReference type="EMBL" id="CP059378">
    <property type="protein sequence ID" value="QLY78384.1"/>
    <property type="molecule type" value="Genomic_DNA"/>
</dbReference>
<evidence type="ECO:0000256" key="2">
    <source>
        <dbReference type="ARBA" id="ARBA00009773"/>
    </source>
</evidence>
<evidence type="ECO:0000256" key="8">
    <source>
        <dbReference type="SAM" id="Phobius"/>
    </source>
</evidence>
<feature type="transmembrane region" description="Helical" evidence="8">
    <location>
        <begin position="175"/>
        <end position="195"/>
    </location>
</feature>
<evidence type="ECO:0000256" key="5">
    <source>
        <dbReference type="ARBA" id="ARBA00022692"/>
    </source>
</evidence>
<dbReference type="GO" id="GO:0055085">
    <property type="term" value="P:transmembrane transport"/>
    <property type="evidence" value="ECO:0007669"/>
    <property type="project" value="TreeGrafter"/>
</dbReference>
<dbReference type="Pfam" id="PF01594">
    <property type="entry name" value="AI-2E_transport"/>
    <property type="match status" value="1"/>
</dbReference>
<proteinExistence type="inferred from homology"/>
<keyword evidence="4" id="KW-1003">Cell membrane</keyword>
<organism evidence="9 10">
    <name type="scientific">Clostridium intestinale</name>
    <dbReference type="NCBI Taxonomy" id="36845"/>
    <lineage>
        <taxon>Bacteria</taxon>
        <taxon>Bacillati</taxon>
        <taxon>Bacillota</taxon>
        <taxon>Clostridia</taxon>
        <taxon>Eubacteriales</taxon>
        <taxon>Clostridiaceae</taxon>
        <taxon>Clostridium</taxon>
    </lineage>
</organism>
<dbReference type="InterPro" id="IPR002549">
    <property type="entry name" value="AI-2E-like"/>
</dbReference>
<evidence type="ECO:0000256" key="4">
    <source>
        <dbReference type="ARBA" id="ARBA00022475"/>
    </source>
</evidence>
<feature type="transmembrane region" description="Helical" evidence="8">
    <location>
        <begin position="300"/>
        <end position="319"/>
    </location>
</feature>
<comment type="subcellular location">
    <subcellularLocation>
        <location evidence="1">Cell membrane</location>
        <topology evidence="1">Multi-pass membrane protein</topology>
    </subcellularLocation>
</comment>
<evidence type="ECO:0000256" key="1">
    <source>
        <dbReference type="ARBA" id="ARBA00004651"/>
    </source>
</evidence>
<evidence type="ECO:0000256" key="3">
    <source>
        <dbReference type="ARBA" id="ARBA00022448"/>
    </source>
</evidence>
<evidence type="ECO:0000256" key="7">
    <source>
        <dbReference type="ARBA" id="ARBA00023136"/>
    </source>
</evidence>
<feature type="transmembrane region" description="Helical" evidence="8">
    <location>
        <begin position="84"/>
        <end position="106"/>
    </location>
</feature>
<reference evidence="9 10" key="1">
    <citation type="submission" date="2020-07" db="EMBL/GenBank/DDBJ databases">
        <title>Electron transfer.</title>
        <authorList>
            <person name="Huang L."/>
            <person name="Liu X."/>
            <person name="Zhou S."/>
        </authorList>
    </citation>
    <scope>NUCLEOTIDE SEQUENCE [LARGE SCALE GENOMIC DNA]</scope>
    <source>
        <strain evidence="9 10">Lx1</strain>
    </source>
</reference>
<feature type="transmembrane region" description="Helical" evidence="8">
    <location>
        <begin position="40"/>
        <end position="64"/>
    </location>
</feature>
<gene>
    <name evidence="9" type="ORF">HZF06_14955</name>
</gene>
<dbReference type="AlphaFoldDB" id="A0A7D7ABD8"/>
<dbReference type="GO" id="GO:0005886">
    <property type="term" value="C:plasma membrane"/>
    <property type="evidence" value="ECO:0007669"/>
    <property type="project" value="UniProtKB-SubCell"/>
</dbReference>
<evidence type="ECO:0000256" key="6">
    <source>
        <dbReference type="ARBA" id="ARBA00022989"/>
    </source>
</evidence>
<accession>A0A7D7ABD8</accession>
<feature type="transmembrane region" description="Helical" evidence="8">
    <location>
        <begin position="331"/>
        <end position="359"/>
    </location>
</feature>
<dbReference type="PANTHER" id="PTHR21716:SF53">
    <property type="entry name" value="PERMEASE PERM-RELATED"/>
    <property type="match status" value="1"/>
</dbReference>
<comment type="similarity">
    <text evidence="2">Belongs to the autoinducer-2 exporter (AI-2E) (TC 2.A.86) family.</text>
</comment>
<feature type="transmembrane region" description="Helical" evidence="8">
    <location>
        <begin position="15"/>
        <end position="34"/>
    </location>
</feature>
<dbReference type="Proteomes" id="UP000512286">
    <property type="component" value="Chromosome"/>
</dbReference>
<protein>
    <submittedName>
        <fullName evidence="9">AI-2E family transporter</fullName>
    </submittedName>
</protein>
<keyword evidence="6 8" id="KW-1133">Transmembrane helix</keyword>
<evidence type="ECO:0000313" key="10">
    <source>
        <dbReference type="Proteomes" id="UP000512286"/>
    </source>
</evidence>
<keyword evidence="3" id="KW-0813">Transport</keyword>
<feature type="transmembrane region" description="Helical" evidence="8">
    <location>
        <begin position="275"/>
        <end position="293"/>
    </location>
</feature>
<keyword evidence="7 8" id="KW-0472">Membrane</keyword>
<feature type="transmembrane region" description="Helical" evidence="8">
    <location>
        <begin position="244"/>
        <end position="269"/>
    </location>
</feature>
<sequence>MIVKEDSLLKIFKKFHFNLIPIILISILMLKLILSWESSLIPFGSKILSMLSPFFWALGLAYFFNPLMKLIERRFNIRRMPSLIITYIIVIGVIALGVVIIFPTVFNSLGDLFRNLPEYAENTQAWLTDKINEFNKDYYLNPLIVDRLEETLTKSLNDINVFINSLLSSLFSSTIKFTTSFFKFIFGFIISIYILKDKEKLLNISKRIICRLFPKPKQDEILEFLGEANSVFSEFIIGKSIDSFIIGVLCYIGLLLIHAPFALLISIIVGVTNMIPYFGPFIGMIPAFILTFLADPMKAFIVLLFIFLLQQFDGFYLGPKILSEKVGLSPLLVILAITIGGGLFGVLGMFLSVPIMALIKTYSLHIINNTSNKEKEQ</sequence>
<dbReference type="KEGG" id="cint:HZF06_14955"/>
<dbReference type="PANTHER" id="PTHR21716">
    <property type="entry name" value="TRANSMEMBRANE PROTEIN"/>
    <property type="match status" value="1"/>
</dbReference>